<evidence type="ECO:0000313" key="3">
    <source>
        <dbReference type="EMBL" id="WDE95830.1"/>
    </source>
</evidence>
<sequence length="316" mass="35058">MKWASPFKLKSKGILGMNARNFSYVLSKNKRELYPLVDDKMETKRIALLEGLSVPDLICCLKYNHQLKELHTVLKDHQEFVLKPAKGCAGKGILVITGRNEKGFIKASGSIVTFTEFNRHVASILTGMYSLGGTPDTAMFEKLVHFTDTFNGYTYQGVPDIRVIIYRGYPVMAMTRLSTKISDGKANLHQGAVGVGLDIVTGKAIQAVQFNKLVTKHPDTGQSFEGLEIPDWDVVLKLSAQSFDITGLGYLGADIVLDKARGPLILELNARPGLSIQIANGHGLEKRLLYIDSVHKKRRNIDEKLALVKEKFVDLK</sequence>
<dbReference type="InterPro" id="IPR039523">
    <property type="entry name" value="RimK-rel_E_lig_ATP-grasp"/>
</dbReference>
<reference evidence="3 4" key="1">
    <citation type="submission" date="2023-02" db="EMBL/GenBank/DDBJ databases">
        <title>Genome sequence of Lentisphaera profundi SAORIC-696.</title>
        <authorList>
            <person name="Kim e."/>
            <person name="Cho J.-C."/>
            <person name="Choi A."/>
            <person name="Kang I."/>
        </authorList>
    </citation>
    <scope>NUCLEOTIDE SEQUENCE [LARGE SCALE GENOMIC DNA]</scope>
    <source>
        <strain evidence="3 4">SAORIC-696</strain>
    </source>
</reference>
<name>A0ABY7VRH4_9BACT</name>
<dbReference type="Proteomes" id="UP001214250">
    <property type="component" value="Chromosome 1"/>
</dbReference>
<dbReference type="PANTHER" id="PTHR21621">
    <property type="entry name" value="RIBOSOMAL PROTEIN S6 MODIFICATION PROTEIN"/>
    <property type="match status" value="1"/>
</dbReference>
<evidence type="ECO:0000259" key="2">
    <source>
        <dbReference type="PROSITE" id="PS50975"/>
    </source>
</evidence>
<dbReference type="NCBIfam" id="TIGR02291">
    <property type="entry name" value="rimK_rel_E_lig"/>
    <property type="match status" value="1"/>
</dbReference>
<evidence type="ECO:0000313" key="4">
    <source>
        <dbReference type="Proteomes" id="UP001214250"/>
    </source>
</evidence>
<protein>
    <submittedName>
        <fullName evidence="3">Alpha-L-glutamate ligase-like protein</fullName>
    </submittedName>
</protein>
<organism evidence="3 4">
    <name type="scientific">Lentisphaera profundi</name>
    <dbReference type="NCBI Taxonomy" id="1658616"/>
    <lineage>
        <taxon>Bacteria</taxon>
        <taxon>Pseudomonadati</taxon>
        <taxon>Lentisphaerota</taxon>
        <taxon>Lentisphaeria</taxon>
        <taxon>Lentisphaerales</taxon>
        <taxon>Lentisphaeraceae</taxon>
        <taxon>Lentisphaera</taxon>
    </lineage>
</organism>
<keyword evidence="1" id="KW-0067">ATP-binding</keyword>
<dbReference type="EMBL" id="CP117811">
    <property type="protein sequence ID" value="WDE95830.1"/>
    <property type="molecule type" value="Genomic_DNA"/>
</dbReference>
<dbReference type="RefSeq" id="WP_274149644.1">
    <property type="nucleotide sequence ID" value="NZ_CP117811.1"/>
</dbReference>
<dbReference type="InterPro" id="IPR011761">
    <property type="entry name" value="ATP-grasp"/>
</dbReference>
<dbReference type="PROSITE" id="PS50975">
    <property type="entry name" value="ATP_GRASP"/>
    <property type="match status" value="1"/>
</dbReference>
<keyword evidence="1" id="KW-0547">Nucleotide-binding</keyword>
<evidence type="ECO:0000256" key="1">
    <source>
        <dbReference type="PROSITE-ProRule" id="PRU00409"/>
    </source>
</evidence>
<gene>
    <name evidence="3" type="ORF">PQO03_08890</name>
</gene>
<feature type="domain" description="ATP-grasp" evidence="2">
    <location>
        <begin position="44"/>
        <end position="295"/>
    </location>
</feature>
<dbReference type="PANTHER" id="PTHR21621:SF0">
    <property type="entry name" value="BETA-CITRYLGLUTAMATE SYNTHASE B-RELATED"/>
    <property type="match status" value="1"/>
</dbReference>
<dbReference type="InterPro" id="IPR011758">
    <property type="entry name" value="RimK-rel_E_lig"/>
</dbReference>
<dbReference type="Gene3D" id="3.30.470.20">
    <property type="entry name" value="ATP-grasp fold, B domain"/>
    <property type="match status" value="1"/>
</dbReference>
<proteinExistence type="predicted"/>
<keyword evidence="4" id="KW-1185">Reference proteome</keyword>
<dbReference type="SUPFAM" id="SSF56059">
    <property type="entry name" value="Glutathione synthetase ATP-binding domain-like"/>
    <property type="match status" value="1"/>
</dbReference>
<accession>A0ABY7VRH4</accession>
<dbReference type="Pfam" id="PF14397">
    <property type="entry name" value="ATPgrasp_ST"/>
    <property type="match status" value="1"/>
</dbReference>